<comment type="caution">
    <text evidence="1">The sequence shown here is derived from an EMBL/GenBank/DDBJ whole genome shotgun (WGS) entry which is preliminary data.</text>
</comment>
<dbReference type="EMBL" id="REGN01001969">
    <property type="protein sequence ID" value="RNA31225.1"/>
    <property type="molecule type" value="Genomic_DNA"/>
</dbReference>
<gene>
    <name evidence="1" type="ORF">BpHYR1_022082</name>
</gene>
<keyword evidence="2" id="KW-1185">Reference proteome</keyword>
<evidence type="ECO:0000313" key="1">
    <source>
        <dbReference type="EMBL" id="RNA31225.1"/>
    </source>
</evidence>
<dbReference type="Proteomes" id="UP000276133">
    <property type="component" value="Unassembled WGS sequence"/>
</dbReference>
<protein>
    <submittedName>
        <fullName evidence="1">Uncharacterized protein</fullName>
    </submittedName>
</protein>
<reference evidence="1 2" key="1">
    <citation type="journal article" date="2018" name="Sci. Rep.">
        <title>Genomic signatures of local adaptation to the degree of environmental predictability in rotifers.</title>
        <authorList>
            <person name="Franch-Gras L."/>
            <person name="Hahn C."/>
            <person name="Garcia-Roger E.M."/>
            <person name="Carmona M.J."/>
            <person name="Serra M."/>
            <person name="Gomez A."/>
        </authorList>
    </citation>
    <scope>NUCLEOTIDE SEQUENCE [LARGE SCALE GENOMIC DNA]</scope>
    <source>
        <strain evidence="1">HYR1</strain>
    </source>
</reference>
<proteinExistence type="predicted"/>
<organism evidence="1 2">
    <name type="scientific">Brachionus plicatilis</name>
    <name type="common">Marine rotifer</name>
    <name type="synonym">Brachionus muelleri</name>
    <dbReference type="NCBI Taxonomy" id="10195"/>
    <lineage>
        <taxon>Eukaryota</taxon>
        <taxon>Metazoa</taxon>
        <taxon>Spiralia</taxon>
        <taxon>Gnathifera</taxon>
        <taxon>Rotifera</taxon>
        <taxon>Eurotatoria</taxon>
        <taxon>Monogononta</taxon>
        <taxon>Pseudotrocha</taxon>
        <taxon>Ploima</taxon>
        <taxon>Brachionidae</taxon>
        <taxon>Brachionus</taxon>
    </lineage>
</organism>
<evidence type="ECO:0000313" key="2">
    <source>
        <dbReference type="Proteomes" id="UP000276133"/>
    </source>
</evidence>
<accession>A0A3M7S6G0</accession>
<dbReference type="AlphaFoldDB" id="A0A3M7S6G0"/>
<sequence length="80" mass="8625">MASSARHLHSSTSLPGTNDKLRQLLIVFAAQCEQGFVRVARSVVYLLHRPLAVPVPSTAAVSLLVAFELAAQVAEEQRSL</sequence>
<name>A0A3M7S6G0_BRAPC</name>